<keyword evidence="4 6" id="KW-0324">Glycolysis</keyword>
<dbReference type="Gene3D" id="3.20.20.70">
    <property type="entry name" value="Aldolase class I"/>
    <property type="match status" value="1"/>
</dbReference>
<evidence type="ECO:0000256" key="7">
    <source>
        <dbReference type="RuleBase" id="RU363013"/>
    </source>
</evidence>
<feature type="binding site" evidence="6">
    <location>
        <position position="173"/>
    </location>
    <ligand>
        <name>substrate</name>
    </ligand>
</feature>
<evidence type="ECO:0000256" key="4">
    <source>
        <dbReference type="ARBA" id="ARBA00023152"/>
    </source>
</evidence>
<dbReference type="NCBIfam" id="TIGR00419">
    <property type="entry name" value="tim"/>
    <property type="match status" value="1"/>
</dbReference>
<sequence length="253" mass="26817">MRKPIVAGNWKMHGTLESARSLAAEVAAAAGSTTGVEVVVIPPFVHLHAVRNALGESAVQLGAQDVSPREEGAHTGEVSTRMLRDIGCRYVLCGHSERRQYQAESNELVAQKFMAARRAGLLPVLCVGESFEERERGETEQVLRAQLDPVLRLGGPATFEKALLAYEPRWAIGTGKTASPEQAQDVHRFLRSEVAAFSATIADLLPVLYGGSVKAANAAELFSQPDVDGGLIGGASLIATEFMGIVAAAAGRT</sequence>
<comment type="subcellular location">
    <subcellularLocation>
        <location evidence="6 7">Cytoplasm</location>
    </subcellularLocation>
</comment>
<gene>
    <name evidence="6 8" type="primary">tpiA</name>
    <name evidence="8" type="ORF">M0G41_13515</name>
</gene>
<evidence type="ECO:0000256" key="6">
    <source>
        <dbReference type="HAMAP-Rule" id="MF_00147"/>
    </source>
</evidence>
<comment type="caution">
    <text evidence="8">The sequence shown here is derived from an EMBL/GenBank/DDBJ whole genome shotgun (WGS) entry which is preliminary data.</text>
</comment>
<evidence type="ECO:0000256" key="3">
    <source>
        <dbReference type="ARBA" id="ARBA00022490"/>
    </source>
</evidence>
<evidence type="ECO:0000313" key="9">
    <source>
        <dbReference type="Proteomes" id="UP001431449"/>
    </source>
</evidence>
<comment type="similarity">
    <text evidence="1 6 7">Belongs to the triosephosphate isomerase family.</text>
</comment>
<keyword evidence="2 6" id="KW-0312">Gluconeogenesis</keyword>
<dbReference type="PROSITE" id="PS51440">
    <property type="entry name" value="TIM_2"/>
    <property type="match status" value="1"/>
</dbReference>
<protein>
    <recommendedName>
        <fullName evidence="6 7">Triosephosphate isomerase</fullName>
        <shortName evidence="6">TIM</shortName>
        <shortName evidence="6">TPI</shortName>
        <ecNumber evidence="6 7">5.3.1.1</ecNumber>
    </recommendedName>
    <alternativeName>
        <fullName evidence="6">Triose-phosphate isomerase</fullName>
    </alternativeName>
</protein>
<comment type="pathway">
    <text evidence="6 7">Carbohydrate degradation; glycolysis; D-glyceraldehyde 3-phosphate from glycerone phosphate: step 1/1.</text>
</comment>
<dbReference type="InterPro" id="IPR013785">
    <property type="entry name" value="Aldolase_TIM"/>
</dbReference>
<dbReference type="EC" id="5.3.1.1" evidence="6 7"/>
<evidence type="ECO:0000256" key="2">
    <source>
        <dbReference type="ARBA" id="ARBA00022432"/>
    </source>
</evidence>
<evidence type="ECO:0000256" key="5">
    <source>
        <dbReference type="ARBA" id="ARBA00023235"/>
    </source>
</evidence>
<dbReference type="GO" id="GO:0004807">
    <property type="term" value="F:triose-phosphate isomerase activity"/>
    <property type="evidence" value="ECO:0007669"/>
    <property type="project" value="UniProtKB-EC"/>
</dbReference>
<keyword evidence="3 6" id="KW-0963">Cytoplasm</keyword>
<comment type="subunit">
    <text evidence="6 7">Homodimer.</text>
</comment>
<keyword evidence="5 6" id="KW-0413">Isomerase</keyword>
<comment type="catalytic activity">
    <reaction evidence="6 7">
        <text>D-glyceraldehyde 3-phosphate = dihydroxyacetone phosphate</text>
        <dbReference type="Rhea" id="RHEA:18585"/>
        <dbReference type="ChEBI" id="CHEBI:57642"/>
        <dbReference type="ChEBI" id="CHEBI:59776"/>
        <dbReference type="EC" id="5.3.1.1"/>
    </reaction>
</comment>
<dbReference type="SUPFAM" id="SSF51351">
    <property type="entry name" value="Triosephosphate isomerase (TIM)"/>
    <property type="match status" value="1"/>
</dbReference>
<dbReference type="InterPro" id="IPR035990">
    <property type="entry name" value="TIM_sf"/>
</dbReference>
<dbReference type="PANTHER" id="PTHR21139:SF42">
    <property type="entry name" value="TRIOSEPHOSPHATE ISOMERASE"/>
    <property type="match status" value="1"/>
</dbReference>
<name>A0ABT0GJG3_9GAMM</name>
<dbReference type="InterPro" id="IPR022896">
    <property type="entry name" value="TrioseP_Isoase_bac/euk"/>
</dbReference>
<accession>A0ABT0GJG3</accession>
<organism evidence="8 9">
    <name type="scientific">Pseudomarimonas salicorniae</name>
    <dbReference type="NCBI Taxonomy" id="2933270"/>
    <lineage>
        <taxon>Bacteria</taxon>
        <taxon>Pseudomonadati</taxon>
        <taxon>Pseudomonadota</taxon>
        <taxon>Gammaproteobacteria</taxon>
        <taxon>Lysobacterales</taxon>
        <taxon>Lysobacteraceae</taxon>
        <taxon>Pseudomarimonas</taxon>
    </lineage>
</organism>
<dbReference type="RefSeq" id="WP_248210271.1">
    <property type="nucleotide sequence ID" value="NZ_JALNMH010000011.1"/>
</dbReference>
<dbReference type="PANTHER" id="PTHR21139">
    <property type="entry name" value="TRIOSEPHOSPHATE ISOMERASE"/>
    <property type="match status" value="1"/>
</dbReference>
<evidence type="ECO:0000256" key="1">
    <source>
        <dbReference type="ARBA" id="ARBA00007422"/>
    </source>
</evidence>
<comment type="pathway">
    <text evidence="6 7">Carbohydrate biosynthesis; gluconeogenesis.</text>
</comment>
<feature type="binding site" evidence="6">
    <location>
        <position position="212"/>
    </location>
    <ligand>
        <name>substrate</name>
    </ligand>
</feature>
<feature type="binding site" evidence="6">
    <location>
        <begin position="9"/>
        <end position="11"/>
    </location>
    <ligand>
        <name>substrate</name>
    </ligand>
</feature>
<dbReference type="InterPro" id="IPR000652">
    <property type="entry name" value="Triosephosphate_isomerase"/>
</dbReference>
<feature type="active site" description="Proton acceptor" evidence="6">
    <location>
        <position position="167"/>
    </location>
</feature>
<dbReference type="Pfam" id="PF00121">
    <property type="entry name" value="TIM"/>
    <property type="match status" value="1"/>
</dbReference>
<comment type="function">
    <text evidence="6">Involved in the gluconeogenesis. Catalyzes stereospecifically the conversion of dihydroxyacetone phosphate (DHAP) to D-glyceraldehyde-3-phosphate (G3P).</text>
</comment>
<dbReference type="EMBL" id="JALNMH010000011">
    <property type="protein sequence ID" value="MCK7594686.1"/>
    <property type="molecule type" value="Genomic_DNA"/>
</dbReference>
<evidence type="ECO:0000313" key="8">
    <source>
        <dbReference type="EMBL" id="MCK7594686.1"/>
    </source>
</evidence>
<dbReference type="Proteomes" id="UP001431449">
    <property type="component" value="Unassembled WGS sequence"/>
</dbReference>
<reference evidence="8" key="1">
    <citation type="submission" date="2022-04" db="EMBL/GenBank/DDBJ databases">
        <title>Lysobacter sp. CAU 1642 isolated from sea sand.</title>
        <authorList>
            <person name="Kim W."/>
        </authorList>
    </citation>
    <scope>NUCLEOTIDE SEQUENCE</scope>
    <source>
        <strain evidence="8">CAU 1642</strain>
    </source>
</reference>
<feature type="active site" description="Electrophile" evidence="6">
    <location>
        <position position="95"/>
    </location>
</feature>
<feature type="binding site" evidence="6">
    <location>
        <begin position="233"/>
        <end position="234"/>
    </location>
    <ligand>
        <name>substrate</name>
    </ligand>
</feature>
<keyword evidence="9" id="KW-1185">Reference proteome</keyword>
<dbReference type="CDD" id="cd00311">
    <property type="entry name" value="TIM"/>
    <property type="match status" value="1"/>
</dbReference>
<proteinExistence type="inferred from homology"/>
<dbReference type="HAMAP" id="MF_00147_B">
    <property type="entry name" value="TIM_B"/>
    <property type="match status" value="1"/>
</dbReference>